<comment type="caution">
    <text evidence="1">The sequence shown here is derived from an EMBL/GenBank/DDBJ whole genome shotgun (WGS) entry which is preliminary data.</text>
</comment>
<protein>
    <submittedName>
        <fullName evidence="1">Uncharacterized protein</fullName>
    </submittedName>
</protein>
<evidence type="ECO:0000313" key="2">
    <source>
        <dbReference type="Proteomes" id="UP001163603"/>
    </source>
</evidence>
<keyword evidence="2" id="KW-1185">Reference proteome</keyword>
<sequence>MSGENSIVRFNGKNYTSWEFQFRLFVKGKELCGHLDGSSKAPTDPKELSLWESRDARITSWLLSSIETHMVPKAALSALQTVHSESQRDQFLMKLRPEFESARAGLINRTPIPSLEVCLGELLREEQRLASQLGLDQDAGGSEMVNIAYAAQGSR</sequence>
<organism evidence="1 2">
    <name type="scientific">Pistacia integerrima</name>
    <dbReference type="NCBI Taxonomy" id="434235"/>
    <lineage>
        <taxon>Eukaryota</taxon>
        <taxon>Viridiplantae</taxon>
        <taxon>Streptophyta</taxon>
        <taxon>Embryophyta</taxon>
        <taxon>Tracheophyta</taxon>
        <taxon>Spermatophyta</taxon>
        <taxon>Magnoliopsida</taxon>
        <taxon>eudicotyledons</taxon>
        <taxon>Gunneridae</taxon>
        <taxon>Pentapetalae</taxon>
        <taxon>rosids</taxon>
        <taxon>malvids</taxon>
        <taxon>Sapindales</taxon>
        <taxon>Anacardiaceae</taxon>
        <taxon>Pistacia</taxon>
    </lineage>
</organism>
<evidence type="ECO:0000313" key="1">
    <source>
        <dbReference type="EMBL" id="KAJ0047028.1"/>
    </source>
</evidence>
<reference evidence="2" key="1">
    <citation type="journal article" date="2023" name="G3 (Bethesda)">
        <title>Genome assembly and association tests identify interacting loci associated with vigor, precocity, and sex in interspecific pistachio rootstocks.</title>
        <authorList>
            <person name="Palmer W."/>
            <person name="Jacygrad E."/>
            <person name="Sagayaradj S."/>
            <person name="Cavanaugh K."/>
            <person name="Han R."/>
            <person name="Bertier L."/>
            <person name="Beede B."/>
            <person name="Kafkas S."/>
            <person name="Golino D."/>
            <person name="Preece J."/>
            <person name="Michelmore R."/>
        </authorList>
    </citation>
    <scope>NUCLEOTIDE SEQUENCE [LARGE SCALE GENOMIC DNA]</scope>
</reference>
<accession>A0ACC0Z9J5</accession>
<gene>
    <name evidence="1" type="ORF">Pint_06707</name>
</gene>
<proteinExistence type="predicted"/>
<name>A0ACC0Z9J5_9ROSI</name>
<dbReference type="EMBL" id="CM047738">
    <property type="protein sequence ID" value="KAJ0047028.1"/>
    <property type="molecule type" value="Genomic_DNA"/>
</dbReference>
<dbReference type="Proteomes" id="UP001163603">
    <property type="component" value="Chromosome 3"/>
</dbReference>